<dbReference type="PANTHER" id="PTHR31232">
    <property type="match status" value="1"/>
</dbReference>
<evidence type="ECO:0000256" key="2">
    <source>
        <dbReference type="ARBA" id="ARBA00005581"/>
    </source>
</evidence>
<name>A0AAV2CWY3_9ROSI</name>
<dbReference type="AlphaFoldDB" id="A0AAV2CWY3"/>
<organism evidence="7 8">
    <name type="scientific">Linum trigynum</name>
    <dbReference type="NCBI Taxonomy" id="586398"/>
    <lineage>
        <taxon>Eukaryota</taxon>
        <taxon>Viridiplantae</taxon>
        <taxon>Streptophyta</taxon>
        <taxon>Embryophyta</taxon>
        <taxon>Tracheophyta</taxon>
        <taxon>Spermatophyta</taxon>
        <taxon>Magnoliopsida</taxon>
        <taxon>eudicotyledons</taxon>
        <taxon>Gunneridae</taxon>
        <taxon>Pentapetalae</taxon>
        <taxon>rosids</taxon>
        <taxon>fabids</taxon>
        <taxon>Malpighiales</taxon>
        <taxon>Linaceae</taxon>
        <taxon>Linum</taxon>
    </lineage>
</organism>
<reference evidence="7 8" key="1">
    <citation type="submission" date="2024-04" db="EMBL/GenBank/DDBJ databases">
        <authorList>
            <person name="Fracassetti M."/>
        </authorList>
    </citation>
    <scope>NUCLEOTIDE SEQUENCE [LARGE SCALE GENOMIC DNA]</scope>
</reference>
<evidence type="ECO:0000313" key="8">
    <source>
        <dbReference type="Proteomes" id="UP001497516"/>
    </source>
</evidence>
<proteinExistence type="inferred from homology"/>
<sequence>MTTSQTTRIIVALPAVLAAVAAILLVIIPPSSAWFWTYEHVHIVNELDGGKTLIAHCHSLQHDLGVQYVNAGEEYEWRFKPRVFKRTLWRCYLAPDGFRHVAYDVYNESNQVVDYDFNVYWVAKEDGIYNRDHVNRQDFFSQPWDAGRLPSLIG</sequence>
<comment type="subcellular location">
    <subcellularLocation>
        <location evidence="1 6">Secreted</location>
    </subcellularLocation>
</comment>
<gene>
    <name evidence="7" type="ORF">LTRI10_LOCUS7808</name>
</gene>
<protein>
    <recommendedName>
        <fullName evidence="6">S-protein homolog</fullName>
    </recommendedName>
</protein>
<dbReference type="InterPro" id="IPR010264">
    <property type="entry name" value="Self-incomp_S1"/>
</dbReference>
<dbReference type="GO" id="GO:0005576">
    <property type="term" value="C:extracellular region"/>
    <property type="evidence" value="ECO:0007669"/>
    <property type="project" value="UniProtKB-SubCell"/>
</dbReference>
<evidence type="ECO:0000313" key="7">
    <source>
        <dbReference type="EMBL" id="CAL1360368.1"/>
    </source>
</evidence>
<dbReference type="EMBL" id="OZ034814">
    <property type="protein sequence ID" value="CAL1360368.1"/>
    <property type="molecule type" value="Genomic_DNA"/>
</dbReference>
<keyword evidence="5" id="KW-0732">Signal</keyword>
<evidence type="ECO:0000256" key="1">
    <source>
        <dbReference type="ARBA" id="ARBA00004613"/>
    </source>
</evidence>
<keyword evidence="8" id="KW-1185">Reference proteome</keyword>
<accession>A0AAV2CWY3</accession>
<evidence type="ECO:0000256" key="3">
    <source>
        <dbReference type="ARBA" id="ARBA00022471"/>
    </source>
</evidence>
<dbReference type="PANTHER" id="PTHR31232:SF156">
    <property type="entry name" value="PLANT SELF-INCOMPATIBILITY PROTEIN S1 FAMILY-RELATED"/>
    <property type="match status" value="1"/>
</dbReference>
<evidence type="ECO:0000256" key="5">
    <source>
        <dbReference type="ARBA" id="ARBA00022729"/>
    </source>
</evidence>
<evidence type="ECO:0000256" key="4">
    <source>
        <dbReference type="ARBA" id="ARBA00022525"/>
    </source>
</evidence>
<dbReference type="Proteomes" id="UP001497516">
    <property type="component" value="Chromosome 10"/>
</dbReference>
<keyword evidence="3 6" id="KW-0713">Self-incompatibility</keyword>
<evidence type="ECO:0000256" key="6">
    <source>
        <dbReference type="RuleBase" id="RU367044"/>
    </source>
</evidence>
<dbReference type="GO" id="GO:0060320">
    <property type="term" value="P:rejection of self pollen"/>
    <property type="evidence" value="ECO:0007669"/>
    <property type="project" value="UniProtKB-KW"/>
</dbReference>
<comment type="similarity">
    <text evidence="2 6">Belongs to the plant self-incompatibility (S1) protein family.</text>
</comment>
<dbReference type="Pfam" id="PF05938">
    <property type="entry name" value="Self-incomp_S1"/>
    <property type="match status" value="1"/>
</dbReference>
<keyword evidence="4 6" id="KW-0964">Secreted</keyword>